<feature type="compositionally biased region" description="Polar residues" evidence="1">
    <location>
        <begin position="480"/>
        <end position="496"/>
    </location>
</feature>
<evidence type="ECO:0008006" key="4">
    <source>
        <dbReference type="Google" id="ProtNLM"/>
    </source>
</evidence>
<feature type="compositionally biased region" description="Polar residues" evidence="1">
    <location>
        <begin position="544"/>
        <end position="553"/>
    </location>
</feature>
<feature type="compositionally biased region" description="Basic and acidic residues" evidence="1">
    <location>
        <begin position="853"/>
        <end position="876"/>
    </location>
</feature>
<evidence type="ECO:0000313" key="3">
    <source>
        <dbReference type="Proteomes" id="UP001516023"/>
    </source>
</evidence>
<organism evidence="2 3">
    <name type="scientific">Cyclotella cryptica</name>
    <dbReference type="NCBI Taxonomy" id="29204"/>
    <lineage>
        <taxon>Eukaryota</taxon>
        <taxon>Sar</taxon>
        <taxon>Stramenopiles</taxon>
        <taxon>Ochrophyta</taxon>
        <taxon>Bacillariophyta</taxon>
        <taxon>Coscinodiscophyceae</taxon>
        <taxon>Thalassiosirophycidae</taxon>
        <taxon>Stephanodiscales</taxon>
        <taxon>Stephanodiscaceae</taxon>
        <taxon>Cyclotella</taxon>
    </lineage>
</organism>
<feature type="region of interest" description="Disordered" evidence="1">
    <location>
        <begin position="840"/>
        <end position="895"/>
    </location>
</feature>
<protein>
    <recommendedName>
        <fullName evidence="4">PDZ domain-containing protein</fullName>
    </recommendedName>
</protein>
<feature type="compositionally biased region" description="Basic and acidic residues" evidence="1">
    <location>
        <begin position="554"/>
        <end position="563"/>
    </location>
</feature>
<evidence type="ECO:0000313" key="2">
    <source>
        <dbReference type="EMBL" id="KAL3794152.1"/>
    </source>
</evidence>
<keyword evidence="3" id="KW-1185">Reference proteome</keyword>
<feature type="region of interest" description="Disordered" evidence="1">
    <location>
        <begin position="544"/>
        <end position="581"/>
    </location>
</feature>
<feature type="compositionally biased region" description="Basic and acidic residues" evidence="1">
    <location>
        <begin position="498"/>
        <end position="514"/>
    </location>
</feature>
<gene>
    <name evidence="2" type="ORF">HJC23_012859</name>
</gene>
<feature type="region of interest" description="Disordered" evidence="1">
    <location>
        <begin position="187"/>
        <end position="206"/>
    </location>
</feature>
<feature type="compositionally biased region" description="Polar residues" evidence="1">
    <location>
        <begin position="788"/>
        <end position="803"/>
    </location>
</feature>
<accession>A0ABD3Q2F5</accession>
<proteinExistence type="predicted"/>
<dbReference type="AlphaFoldDB" id="A0ABD3Q2F5"/>
<sequence>MQVWGWHSEFAAMKVCNCRSTMSIKLGPERILHFHTTDPADLGITLTHTPTTLAMGISTGYVRITSLSSDGGMVQGDARLNDVVVEAAGVNMRRPISEGMWRLTLGLMEVAPRPLEVVVAAEVDEDASPEQEGRDELSNQITGMEDEKQVGYYQLVTPSKYSVPNDPVLSAKLYHLENSCDFTHGSPAEIAASPDGANSPDSSLDQSPVVVRNPFLDPNRFGPERTIVFRTESLGVKLHRSASEGIVHVLHVTSYEPPKGSTMLPPRDGDLEEGDAIMEVGGVDLRNQCIGRIEWADMVHFIKYVDRPLEMVVAKDSMYTRERVGIVAVMAPLKEEGASDMRDKKDESSVSGETSDNCEAKTEDENDETQVLDAENNNGQDDVNPDEWGPSQDPVGQSDGKSNGEEKLPCNAAAETIVTDHLQDLSENCHSVVIDNACNTVTDGICSTPCVAASAKVEMENCATPGAAADTASEEDSGKQKNSPSMQKVVSPTVNDHSWIKSRAEQSEAVEVKSAKPSPSRTPKTLFHRTHPAAENTSIIVLSPDANSTTSKVESPDFERETTPETPVSPGAKSTTEKFSVISPERKSVAELRGLFSPIKLPDETKRRPLVSSDEKCEIAHAARTIEVNPVTDSYNDGNNAADIASRRADEDNEFDDKHDSSREQHDDDTRSEQSDAIMNVLNVDSPSREKKISAHCSQVATDIDNAVGLTTHAPGDILMENKPNEENNDMKTSTAISPVLTADSENTTDVDRIADAPSVDPNNRSDNDEDVDEQKPTLSDDVLDLPLSNQSQQMASEPTPHNNIKDSYTDELGPTPEKPFDETANSSLHEVIVNDLASEFTSPSEKSLPPSDSRDDTEQKKHRENAAKKERKSSDETMSTTICPKPEKPGTKLFSTPATTRTAFCGSLFVIDDSDSPFCGNIKFSSSVGDNIPASALFSQAFVVQKTDAGQKTRIEWSPYPPAERTPPERLFPDPLVKGFDRVAFDMSQLDLSVNVSSLDEGSLSDDPSYNPNDTIVYADETEAQADCCGFDSFCADSMFEGLVSNCGVDPSTQRQTKEKLNKVPSPRRKNLLSRLRKGNKKNKEKVAYGNLDDGEKEAMKGIKKAHIQLRKQNIYGLSLESASQYAPMSDLIEI</sequence>
<evidence type="ECO:0000256" key="1">
    <source>
        <dbReference type="SAM" id="MobiDB-lite"/>
    </source>
</evidence>
<dbReference type="EMBL" id="JABMIG020000083">
    <property type="protein sequence ID" value="KAL3794152.1"/>
    <property type="molecule type" value="Genomic_DNA"/>
</dbReference>
<feature type="compositionally biased region" description="Basic and acidic residues" evidence="1">
    <location>
        <begin position="337"/>
        <end position="348"/>
    </location>
</feature>
<dbReference type="Proteomes" id="UP001516023">
    <property type="component" value="Unassembled WGS sequence"/>
</dbReference>
<feature type="region of interest" description="Disordered" evidence="1">
    <location>
        <begin position="337"/>
        <end position="407"/>
    </location>
</feature>
<reference evidence="2 3" key="1">
    <citation type="journal article" date="2020" name="G3 (Bethesda)">
        <title>Improved Reference Genome for Cyclotella cryptica CCMP332, a Model for Cell Wall Morphogenesis, Salinity Adaptation, and Lipid Production in Diatoms (Bacillariophyta).</title>
        <authorList>
            <person name="Roberts W.R."/>
            <person name="Downey K.M."/>
            <person name="Ruck E.C."/>
            <person name="Traller J.C."/>
            <person name="Alverson A.J."/>
        </authorList>
    </citation>
    <scope>NUCLEOTIDE SEQUENCE [LARGE SCALE GENOMIC DNA]</scope>
    <source>
        <strain evidence="2 3">CCMP332</strain>
    </source>
</reference>
<feature type="region of interest" description="Disordered" evidence="1">
    <location>
        <begin position="468"/>
        <end position="526"/>
    </location>
</feature>
<comment type="caution">
    <text evidence="2">The sequence shown here is derived from an EMBL/GenBank/DDBJ whole genome shotgun (WGS) entry which is preliminary data.</text>
</comment>
<feature type="compositionally biased region" description="Basic and acidic residues" evidence="1">
    <location>
        <begin position="645"/>
        <end position="674"/>
    </location>
</feature>
<feature type="region of interest" description="Disordered" evidence="1">
    <location>
        <begin position="737"/>
        <end position="823"/>
    </location>
</feature>
<name>A0ABD3Q2F5_9STRA</name>
<feature type="region of interest" description="Disordered" evidence="1">
    <location>
        <begin position="630"/>
        <end position="676"/>
    </location>
</feature>